<dbReference type="PROSITE" id="PS51192">
    <property type="entry name" value="HELICASE_ATP_BIND_1"/>
    <property type="match status" value="1"/>
</dbReference>
<evidence type="ECO:0000256" key="9">
    <source>
        <dbReference type="PROSITE-ProRule" id="PRU00552"/>
    </source>
</evidence>
<dbReference type="PANTHER" id="PTHR47959">
    <property type="entry name" value="ATP-DEPENDENT RNA HELICASE RHLE-RELATED"/>
    <property type="match status" value="1"/>
</dbReference>
<sequence>MAITDIKKKSTIKSNGDAVVKKTTPIAAISKKSTLAEKPKKIVKKEIKKEEEEKEDIKEEKEKEELDEDSLLEKEEEEKEIEEFINNSNQKKSEEEEKKYENVTFESLGVHPQIIDACNKLGFSKPKEIQRESIPWALKGRDIIGLAQTGSGKTAAFVIPVLQKLLEAPQGLFCLALAPTRELAYQIADQFNAIGSTIGVKTCVLVGGIDSMSQSLALAKKPHVVVGSPGRVLHHLEHTKGFNLRSIKYFIMDEADRLFSADFEEEVNNILKVIPKERNTFLFSATMTSKVAKLQRASLVNPVKVQVAAKYQTVDTLLQQYLFVPYKYKDCYLAYILNELAGNLTIIFTSTCASSTKIAMMLRNLGFGAIPINGDMDQAKRLASLNKFKQGTKSILVATDVAARGLDIPSVDLVINYDVPTNSKEYVHRVGRTARAGNSGRAITIVTQYDVEMYQRIEFVLKKKLDAFPCQEETVLIFLERVQEAHRIATNELKDKNYSSSSDRHSGDSEGSIDINKRKVIKKVHKKKKY</sequence>
<dbReference type="Gene3D" id="3.40.50.300">
    <property type="entry name" value="P-loop containing nucleotide triphosphate hydrolases"/>
    <property type="match status" value="2"/>
</dbReference>
<proteinExistence type="inferred from homology"/>
<accession>A0AAN7YZ97</accession>
<comment type="similarity">
    <text evidence="8">Belongs to the DEAD box helicase family. DDX47/RRP3 subfamily.</text>
</comment>
<keyword evidence="6" id="KW-0694">RNA-binding</keyword>
<feature type="compositionally biased region" description="Basic and acidic residues" evidence="11">
    <location>
        <begin position="41"/>
        <end position="64"/>
    </location>
</feature>
<dbReference type="InterPro" id="IPR014014">
    <property type="entry name" value="RNA_helicase_DEAD_Q_motif"/>
</dbReference>
<dbReference type="GO" id="GO:0005524">
    <property type="term" value="F:ATP binding"/>
    <property type="evidence" value="ECO:0007669"/>
    <property type="project" value="UniProtKB-KW"/>
</dbReference>
<reference evidence="15 16" key="1">
    <citation type="submission" date="2023-11" db="EMBL/GenBank/DDBJ databases">
        <title>Dfirmibasis_genome.</title>
        <authorList>
            <person name="Edelbroek B."/>
            <person name="Kjellin J."/>
            <person name="Jerlstrom-Hultqvist J."/>
            <person name="Soderbom F."/>
        </authorList>
    </citation>
    <scope>NUCLEOTIDE SEQUENCE [LARGE SCALE GENOMIC DNA]</scope>
    <source>
        <strain evidence="15 16">TNS-C-14</strain>
    </source>
</reference>
<evidence type="ECO:0000313" key="16">
    <source>
        <dbReference type="Proteomes" id="UP001344447"/>
    </source>
</evidence>
<dbReference type="InterPro" id="IPR014001">
    <property type="entry name" value="Helicase_ATP-bd"/>
</dbReference>
<dbReference type="PROSITE" id="PS00039">
    <property type="entry name" value="DEAD_ATP_HELICASE"/>
    <property type="match status" value="1"/>
</dbReference>
<dbReference type="PROSITE" id="PS51195">
    <property type="entry name" value="Q_MOTIF"/>
    <property type="match status" value="1"/>
</dbReference>
<dbReference type="GO" id="GO:0003724">
    <property type="term" value="F:RNA helicase activity"/>
    <property type="evidence" value="ECO:0007669"/>
    <property type="project" value="InterPro"/>
</dbReference>
<evidence type="ECO:0000313" key="15">
    <source>
        <dbReference type="EMBL" id="KAK5583866.1"/>
    </source>
</evidence>
<evidence type="ECO:0000256" key="2">
    <source>
        <dbReference type="ARBA" id="ARBA00022741"/>
    </source>
</evidence>
<dbReference type="InterPro" id="IPR001650">
    <property type="entry name" value="Helicase_C-like"/>
</dbReference>
<dbReference type="CDD" id="cd18787">
    <property type="entry name" value="SF2_C_DEAD"/>
    <property type="match status" value="1"/>
</dbReference>
<protein>
    <recommendedName>
        <fullName evidence="17">RNA helicase</fullName>
    </recommendedName>
</protein>
<dbReference type="InterPro" id="IPR000629">
    <property type="entry name" value="RNA-helicase_DEAD-box_CS"/>
</dbReference>
<evidence type="ECO:0000256" key="7">
    <source>
        <dbReference type="ARBA" id="ARBA00023242"/>
    </source>
</evidence>
<dbReference type="Pfam" id="PF00270">
    <property type="entry name" value="DEAD"/>
    <property type="match status" value="1"/>
</dbReference>
<feature type="short sequence motif" description="Q motif" evidence="9">
    <location>
        <begin position="103"/>
        <end position="131"/>
    </location>
</feature>
<feature type="domain" description="Helicase C-terminal" evidence="13">
    <location>
        <begin position="332"/>
        <end position="476"/>
    </location>
</feature>
<evidence type="ECO:0000256" key="6">
    <source>
        <dbReference type="ARBA" id="ARBA00022884"/>
    </source>
</evidence>
<comment type="caution">
    <text evidence="15">The sequence shown here is derived from an EMBL/GenBank/DDBJ whole genome shotgun (WGS) entry which is preliminary data.</text>
</comment>
<dbReference type="Proteomes" id="UP001344447">
    <property type="component" value="Unassembled WGS sequence"/>
</dbReference>
<dbReference type="Pfam" id="PF00271">
    <property type="entry name" value="Helicase_C"/>
    <property type="match status" value="1"/>
</dbReference>
<name>A0AAN7YZ97_9MYCE</name>
<dbReference type="InterPro" id="IPR011545">
    <property type="entry name" value="DEAD/DEAH_box_helicase_dom"/>
</dbReference>
<keyword evidence="2 10" id="KW-0547">Nucleotide-binding</keyword>
<keyword evidence="5 10" id="KW-0067">ATP-binding</keyword>
<evidence type="ECO:0000256" key="5">
    <source>
        <dbReference type="ARBA" id="ARBA00022840"/>
    </source>
</evidence>
<evidence type="ECO:0000256" key="4">
    <source>
        <dbReference type="ARBA" id="ARBA00022806"/>
    </source>
</evidence>
<dbReference type="PROSITE" id="PS51194">
    <property type="entry name" value="HELICASE_CTER"/>
    <property type="match status" value="1"/>
</dbReference>
<evidence type="ECO:0000256" key="3">
    <source>
        <dbReference type="ARBA" id="ARBA00022801"/>
    </source>
</evidence>
<dbReference type="GO" id="GO:0003723">
    <property type="term" value="F:RNA binding"/>
    <property type="evidence" value="ECO:0007669"/>
    <property type="project" value="UniProtKB-KW"/>
</dbReference>
<feature type="compositionally biased region" description="Acidic residues" evidence="11">
    <location>
        <begin position="65"/>
        <end position="83"/>
    </location>
</feature>
<keyword evidence="16" id="KW-1185">Reference proteome</keyword>
<dbReference type="InterPro" id="IPR027417">
    <property type="entry name" value="P-loop_NTPase"/>
</dbReference>
<dbReference type="InterPro" id="IPR050079">
    <property type="entry name" value="DEAD_box_RNA_helicase"/>
</dbReference>
<evidence type="ECO:0008006" key="17">
    <source>
        <dbReference type="Google" id="ProtNLM"/>
    </source>
</evidence>
<feature type="domain" description="Helicase ATP-binding" evidence="12">
    <location>
        <begin position="134"/>
        <end position="305"/>
    </location>
</feature>
<comment type="subcellular location">
    <subcellularLocation>
        <location evidence="1">Nucleus</location>
    </subcellularLocation>
</comment>
<evidence type="ECO:0000259" key="13">
    <source>
        <dbReference type="PROSITE" id="PS51194"/>
    </source>
</evidence>
<dbReference type="SMART" id="SM00490">
    <property type="entry name" value="HELICc"/>
    <property type="match status" value="1"/>
</dbReference>
<gene>
    <name evidence="15" type="ORF">RB653_005470</name>
</gene>
<dbReference type="InterPro" id="IPR044765">
    <property type="entry name" value="DDX47/Rrp3_DEADc"/>
</dbReference>
<feature type="domain" description="DEAD-box RNA helicase Q" evidence="14">
    <location>
        <begin position="103"/>
        <end position="131"/>
    </location>
</feature>
<evidence type="ECO:0000256" key="10">
    <source>
        <dbReference type="RuleBase" id="RU000492"/>
    </source>
</evidence>
<evidence type="ECO:0000256" key="11">
    <source>
        <dbReference type="SAM" id="MobiDB-lite"/>
    </source>
</evidence>
<dbReference type="GO" id="GO:0005829">
    <property type="term" value="C:cytosol"/>
    <property type="evidence" value="ECO:0007669"/>
    <property type="project" value="TreeGrafter"/>
</dbReference>
<dbReference type="GO" id="GO:0016787">
    <property type="term" value="F:hydrolase activity"/>
    <property type="evidence" value="ECO:0007669"/>
    <property type="project" value="UniProtKB-KW"/>
</dbReference>
<keyword evidence="7" id="KW-0539">Nucleus</keyword>
<feature type="region of interest" description="Disordered" evidence="11">
    <location>
        <begin position="496"/>
        <end position="530"/>
    </location>
</feature>
<evidence type="ECO:0000259" key="12">
    <source>
        <dbReference type="PROSITE" id="PS51192"/>
    </source>
</evidence>
<dbReference type="EMBL" id="JAVFKY010000001">
    <property type="protein sequence ID" value="KAK5583866.1"/>
    <property type="molecule type" value="Genomic_DNA"/>
</dbReference>
<feature type="compositionally biased region" description="Basic residues" evidence="11">
    <location>
        <begin position="518"/>
        <end position="530"/>
    </location>
</feature>
<dbReference type="SMART" id="SM00487">
    <property type="entry name" value="DEXDc"/>
    <property type="match status" value="1"/>
</dbReference>
<keyword evidence="4 10" id="KW-0347">Helicase</keyword>
<feature type="compositionally biased region" description="Basic and acidic residues" evidence="11">
    <location>
        <begin position="496"/>
        <end position="508"/>
    </location>
</feature>
<dbReference type="GO" id="GO:0005634">
    <property type="term" value="C:nucleus"/>
    <property type="evidence" value="ECO:0007669"/>
    <property type="project" value="UniProtKB-SubCell"/>
</dbReference>
<dbReference type="PANTHER" id="PTHR47959:SF20">
    <property type="entry name" value="RNA HELICASE"/>
    <property type="match status" value="1"/>
</dbReference>
<dbReference type="SUPFAM" id="SSF52540">
    <property type="entry name" value="P-loop containing nucleoside triphosphate hydrolases"/>
    <property type="match status" value="1"/>
</dbReference>
<evidence type="ECO:0000259" key="14">
    <source>
        <dbReference type="PROSITE" id="PS51195"/>
    </source>
</evidence>
<organism evidence="15 16">
    <name type="scientific">Dictyostelium firmibasis</name>
    <dbReference type="NCBI Taxonomy" id="79012"/>
    <lineage>
        <taxon>Eukaryota</taxon>
        <taxon>Amoebozoa</taxon>
        <taxon>Evosea</taxon>
        <taxon>Eumycetozoa</taxon>
        <taxon>Dictyostelia</taxon>
        <taxon>Dictyosteliales</taxon>
        <taxon>Dictyosteliaceae</taxon>
        <taxon>Dictyostelium</taxon>
    </lineage>
</organism>
<dbReference type="AlphaFoldDB" id="A0AAN7YZ97"/>
<keyword evidence="3 10" id="KW-0378">Hydrolase</keyword>
<evidence type="ECO:0000256" key="8">
    <source>
        <dbReference type="ARBA" id="ARBA00024350"/>
    </source>
</evidence>
<feature type="region of interest" description="Disordered" evidence="11">
    <location>
        <begin position="41"/>
        <end position="96"/>
    </location>
</feature>
<dbReference type="CDD" id="cd17954">
    <property type="entry name" value="DEADc_DDX47"/>
    <property type="match status" value="1"/>
</dbReference>
<evidence type="ECO:0000256" key="1">
    <source>
        <dbReference type="ARBA" id="ARBA00004123"/>
    </source>
</evidence>